<dbReference type="GO" id="GO:0005912">
    <property type="term" value="C:adherens junction"/>
    <property type="evidence" value="ECO:0007669"/>
    <property type="project" value="TreeGrafter"/>
</dbReference>
<evidence type="ECO:0000256" key="3">
    <source>
        <dbReference type="ARBA" id="ARBA00022490"/>
    </source>
</evidence>
<dbReference type="AlphaFoldDB" id="A0A7K7VJI6"/>
<dbReference type="Proteomes" id="UP000533954">
    <property type="component" value="Unassembled WGS sequence"/>
</dbReference>
<dbReference type="Gene3D" id="1.20.120.230">
    <property type="entry name" value="Alpha-catenin/vinculin-like"/>
    <property type="match status" value="2"/>
</dbReference>
<dbReference type="Gene3D" id="1.20.120.810">
    <property type="entry name" value="Vinculin, Vh2 four-helix bundle"/>
    <property type="match status" value="1"/>
</dbReference>
<dbReference type="PANTHER" id="PTHR18914">
    <property type="entry name" value="ALPHA CATENIN"/>
    <property type="match status" value="1"/>
</dbReference>
<dbReference type="InterPro" id="IPR006077">
    <property type="entry name" value="Vinculin/catenin"/>
</dbReference>
<dbReference type="GO" id="GO:0098609">
    <property type="term" value="P:cell-cell adhesion"/>
    <property type="evidence" value="ECO:0007669"/>
    <property type="project" value="TreeGrafter"/>
</dbReference>
<proteinExistence type="inferred from homology"/>
<gene>
    <name evidence="5" type="primary">Ctnna2_2</name>
    <name evidence="5" type="ORF">EUDELE_R05532</name>
</gene>
<evidence type="ECO:0000313" key="5">
    <source>
        <dbReference type="EMBL" id="NXA40801.1"/>
    </source>
</evidence>
<dbReference type="Pfam" id="PF01044">
    <property type="entry name" value="Vinculin"/>
    <property type="match status" value="1"/>
</dbReference>
<dbReference type="GO" id="GO:0016477">
    <property type="term" value="P:cell migration"/>
    <property type="evidence" value="ECO:0007669"/>
    <property type="project" value="TreeGrafter"/>
</dbReference>
<evidence type="ECO:0000313" key="6">
    <source>
        <dbReference type="Proteomes" id="UP000533954"/>
    </source>
</evidence>
<keyword evidence="6" id="KW-1185">Reference proteome</keyword>
<comment type="similarity">
    <text evidence="2">Belongs to the vinculin/alpha-catenin family.</text>
</comment>
<feature type="non-terminal residue" evidence="5">
    <location>
        <position position="1074"/>
    </location>
</feature>
<dbReference type="EMBL" id="VZSX01000146">
    <property type="protein sequence ID" value="NXA40801.1"/>
    <property type="molecule type" value="Genomic_DNA"/>
</dbReference>
<dbReference type="OrthoDB" id="29742at2759"/>
<feature type="region of interest" description="Disordered" evidence="4">
    <location>
        <begin position="504"/>
        <end position="528"/>
    </location>
</feature>
<dbReference type="InterPro" id="IPR036723">
    <property type="entry name" value="Alpha-catenin/vinculin-like_sf"/>
</dbReference>
<feature type="compositionally biased region" description="Polar residues" evidence="4">
    <location>
        <begin position="511"/>
        <end position="523"/>
    </location>
</feature>
<dbReference type="GO" id="GO:0051015">
    <property type="term" value="F:actin filament binding"/>
    <property type="evidence" value="ECO:0007669"/>
    <property type="project" value="InterPro"/>
</dbReference>
<dbReference type="SUPFAM" id="SSF47220">
    <property type="entry name" value="alpha-catenin/vinculin-like"/>
    <property type="match status" value="2"/>
</dbReference>
<name>A0A7K7VJI6_EUDEL</name>
<accession>A0A7K7VJI6</accession>
<feature type="non-terminal residue" evidence="5">
    <location>
        <position position="1"/>
    </location>
</feature>
<dbReference type="GO" id="GO:0005737">
    <property type="term" value="C:cytoplasm"/>
    <property type="evidence" value="ECO:0007669"/>
    <property type="project" value="UniProtKB-SubCell"/>
</dbReference>
<evidence type="ECO:0000256" key="1">
    <source>
        <dbReference type="ARBA" id="ARBA00004496"/>
    </source>
</evidence>
<comment type="caution">
    <text evidence="5">The sequence shown here is derived from an EMBL/GenBank/DDBJ whole genome shotgun (WGS) entry which is preliminary data.</text>
</comment>
<organism evidence="5 6">
    <name type="scientific">Eudromia elegans</name>
    <name type="common">Elegant crested-tinamou</name>
    <dbReference type="NCBI Taxonomy" id="8805"/>
    <lineage>
        <taxon>Eukaryota</taxon>
        <taxon>Metazoa</taxon>
        <taxon>Chordata</taxon>
        <taxon>Craniata</taxon>
        <taxon>Vertebrata</taxon>
        <taxon>Euteleostomi</taxon>
        <taxon>Archelosauria</taxon>
        <taxon>Archosauria</taxon>
        <taxon>Dinosauria</taxon>
        <taxon>Saurischia</taxon>
        <taxon>Theropoda</taxon>
        <taxon>Coelurosauria</taxon>
        <taxon>Aves</taxon>
        <taxon>Palaeognathae</taxon>
        <taxon>Tinamiformes</taxon>
        <taxon>Tinamidae</taxon>
        <taxon>Eudromia</taxon>
    </lineage>
</organism>
<dbReference type="GO" id="GO:0016342">
    <property type="term" value="C:catenin complex"/>
    <property type="evidence" value="ECO:0007669"/>
    <property type="project" value="TreeGrafter"/>
</dbReference>
<evidence type="ECO:0000256" key="2">
    <source>
        <dbReference type="ARBA" id="ARBA00008376"/>
    </source>
</evidence>
<evidence type="ECO:0000256" key="4">
    <source>
        <dbReference type="SAM" id="MobiDB-lite"/>
    </source>
</evidence>
<dbReference type="GO" id="GO:0008013">
    <property type="term" value="F:beta-catenin binding"/>
    <property type="evidence" value="ECO:0007669"/>
    <property type="project" value="TreeGrafter"/>
</dbReference>
<reference evidence="5 6" key="1">
    <citation type="submission" date="2019-09" db="EMBL/GenBank/DDBJ databases">
        <title>Bird 10,000 Genomes (B10K) Project - Family phase.</title>
        <authorList>
            <person name="Zhang G."/>
        </authorList>
    </citation>
    <scope>NUCLEOTIDE SEQUENCE [LARGE SCALE GENOMIC DNA]</scope>
    <source>
        <strain evidence="5">B10K-LSUMZ-16893</strain>
    </source>
</reference>
<sequence>IQAADRLLGCLSTLRDAEDAPGTLSALQVFSEALLPLNDLAARCLQEPGVPPRHRALAQAVQLLQRCLPLLHAAKPSDLEQPRDQEISPSKDYAFQLIERTIRELISLLRGHADNDELHDRAGVFSKHVCRLLALLSCPASVLCSSSEVSAHADMVVFYCVLLADLSSPDTKLELVEHCRVLLQLSENICSRVGQEEGQNPGQNQGGSGLEEECHTMKKEVESLNRTVVTATLCQILNTFFEAKEPLRQLVEGALGLAGKGCFSAGAGGFLKMLQPLTSTFFTHVQQMLRVADIVVARCTNPQTAGEIRDRVEYLKRLLAGLPPLLAEMNGNVAQVSTAEQLQSLYQAWAATTKSLLLCFEETVPMHEFVQVSIQQMAKHREWCEKALESQDLQQFSWHVTILTNWAQWVVEATTRYVDRTTDPVFRNGLLVWIEQLGSSIAELKTVVALCPERLSYLQTRLVFARTVKCLLDTSHRVQDGLDGSNHPDILSPLREQVRSAEGAEELELSPSHTALESSADETTLQEDVLSGPSSRAASLHPDVVPRKADPHPIIAALLAATRAHDMAAVNAACSALLELSTCCIRASKEALPLVESPLMETLGQFKTIEVLTARVIRLARETASRQSGGPCRLLQMSLKLSERICKTKECLAAAAGSWHSLSQQVFHFISSADFLSGKQALDEPMAALAGIVHFAGDIASLASRNRNDGAPSIWESFRQVQAQLSHAQINTQVLLEKAASLEGSCRAGEASVELHCVLWAVGMRVLLSAVDRFAGRDLLLLRELSSAARHKLCLWSILPAVSENSLRLQEAARLSYLSCPEDCGCSEILVLREEIRVLMEALLEASRTLSVSWLSTASLFIRFELLQRELALRAKALLLHLEKVNVEYLEVVRDVFGPALSPVSQDDRERSKQTFEEKAARLMANVQRVRSSLQDVLEATAQLQSQASLLSAADRLQVVTCEAVNRARRVLQSPQDTERVRLELSVWDWSARAHYLVTQLQAAPGVDAHVLELMGWCLRSVGDQRPPRQCNSISELFPAPEFGAPSHAELSDTCLGRSEQPSGAARDTCKGVR</sequence>
<feature type="region of interest" description="Disordered" evidence="4">
    <location>
        <begin position="1053"/>
        <end position="1074"/>
    </location>
</feature>
<dbReference type="PANTHER" id="PTHR18914:SF30">
    <property type="entry name" value="VINCULIN_ALPHA-CATENIN FAMILY MEMBER 1"/>
    <property type="match status" value="1"/>
</dbReference>
<protein>
    <submittedName>
        <fullName evidence="5">CTNA2 protein</fullName>
    </submittedName>
</protein>
<comment type="subcellular location">
    <subcellularLocation>
        <location evidence="1">Cytoplasm</location>
    </subcellularLocation>
</comment>
<keyword evidence="3" id="KW-0963">Cytoplasm</keyword>